<gene>
    <name evidence="1" type="ORF">O181_095250</name>
</gene>
<keyword evidence="2" id="KW-1185">Reference proteome</keyword>
<protein>
    <submittedName>
        <fullName evidence="1">Uncharacterized protein</fullName>
    </submittedName>
</protein>
<comment type="caution">
    <text evidence="1">The sequence shown here is derived from an EMBL/GenBank/DDBJ whole genome shotgun (WGS) entry which is preliminary data.</text>
</comment>
<proteinExistence type="predicted"/>
<evidence type="ECO:0000313" key="2">
    <source>
        <dbReference type="Proteomes" id="UP000765509"/>
    </source>
</evidence>
<dbReference type="AlphaFoldDB" id="A0A9Q3J582"/>
<reference evidence="1" key="1">
    <citation type="submission" date="2021-03" db="EMBL/GenBank/DDBJ databases">
        <title>Draft genome sequence of rust myrtle Austropuccinia psidii MF-1, a brazilian biotype.</title>
        <authorList>
            <person name="Quecine M.C."/>
            <person name="Pachon D.M.R."/>
            <person name="Bonatelli M.L."/>
            <person name="Correr F.H."/>
            <person name="Franceschini L.M."/>
            <person name="Leite T.F."/>
            <person name="Margarido G.R.A."/>
            <person name="Almeida C.A."/>
            <person name="Ferrarezi J.A."/>
            <person name="Labate C.A."/>
        </authorList>
    </citation>
    <scope>NUCLEOTIDE SEQUENCE</scope>
    <source>
        <strain evidence="1">MF-1</strain>
    </source>
</reference>
<organism evidence="1 2">
    <name type="scientific">Austropuccinia psidii MF-1</name>
    <dbReference type="NCBI Taxonomy" id="1389203"/>
    <lineage>
        <taxon>Eukaryota</taxon>
        <taxon>Fungi</taxon>
        <taxon>Dikarya</taxon>
        <taxon>Basidiomycota</taxon>
        <taxon>Pucciniomycotina</taxon>
        <taxon>Pucciniomycetes</taxon>
        <taxon>Pucciniales</taxon>
        <taxon>Sphaerophragmiaceae</taxon>
        <taxon>Austropuccinia</taxon>
    </lineage>
</organism>
<dbReference type="EMBL" id="AVOT02062552">
    <property type="protein sequence ID" value="MBW0555535.1"/>
    <property type="molecule type" value="Genomic_DNA"/>
</dbReference>
<evidence type="ECO:0000313" key="1">
    <source>
        <dbReference type="EMBL" id="MBW0555535.1"/>
    </source>
</evidence>
<name>A0A9Q3J582_9BASI</name>
<sequence length="92" mass="10126">MYGGMPPYAYPSSLLFFAHKSLRFCRIPTLHTQILIPVQDPDSVHTNPYACTGSRQFKSLLPPGKAPNNSNNTLCRCSLPKIPTIPYASAGF</sequence>
<accession>A0A9Q3J582</accession>
<dbReference type="Proteomes" id="UP000765509">
    <property type="component" value="Unassembled WGS sequence"/>
</dbReference>